<proteinExistence type="predicted"/>
<accession>A0A517VYZ3</accession>
<protein>
    <recommendedName>
        <fullName evidence="4">DUF4145 domain-containing protein</fullName>
    </recommendedName>
</protein>
<evidence type="ECO:0008006" key="4">
    <source>
        <dbReference type="Google" id="ProtNLM"/>
    </source>
</evidence>
<dbReference type="EMBL" id="CP037920">
    <property type="protein sequence ID" value="QDT98200.1"/>
    <property type="molecule type" value="Genomic_DNA"/>
</dbReference>
<keyword evidence="1" id="KW-1133">Transmembrane helix</keyword>
<name>A0A517VYZ3_9PLAN</name>
<feature type="transmembrane region" description="Helical" evidence="1">
    <location>
        <begin position="7"/>
        <end position="25"/>
    </location>
</feature>
<dbReference type="Proteomes" id="UP000318704">
    <property type="component" value="Chromosome"/>
</dbReference>
<dbReference type="KEGG" id="gaw:V144x_36860"/>
<gene>
    <name evidence="2" type="ORF">V144x_36860</name>
</gene>
<organism evidence="2 3">
    <name type="scientific">Gimesia aquarii</name>
    <dbReference type="NCBI Taxonomy" id="2527964"/>
    <lineage>
        <taxon>Bacteria</taxon>
        <taxon>Pseudomonadati</taxon>
        <taxon>Planctomycetota</taxon>
        <taxon>Planctomycetia</taxon>
        <taxon>Planctomycetales</taxon>
        <taxon>Planctomycetaceae</taxon>
        <taxon>Gimesia</taxon>
    </lineage>
</organism>
<keyword evidence="1" id="KW-0472">Membrane</keyword>
<keyword evidence="1" id="KW-0812">Transmembrane</keyword>
<evidence type="ECO:0000313" key="3">
    <source>
        <dbReference type="Proteomes" id="UP000318704"/>
    </source>
</evidence>
<evidence type="ECO:0000313" key="2">
    <source>
        <dbReference type="EMBL" id="QDT98200.1"/>
    </source>
</evidence>
<dbReference type="AlphaFoldDB" id="A0A517VYZ3"/>
<reference evidence="2 3" key="1">
    <citation type="submission" date="2019-03" db="EMBL/GenBank/DDBJ databases">
        <title>Deep-cultivation of Planctomycetes and their phenomic and genomic characterization uncovers novel biology.</title>
        <authorList>
            <person name="Wiegand S."/>
            <person name="Jogler M."/>
            <person name="Boedeker C."/>
            <person name="Pinto D."/>
            <person name="Vollmers J."/>
            <person name="Rivas-Marin E."/>
            <person name="Kohn T."/>
            <person name="Peeters S.H."/>
            <person name="Heuer A."/>
            <person name="Rast P."/>
            <person name="Oberbeckmann S."/>
            <person name="Bunk B."/>
            <person name="Jeske O."/>
            <person name="Meyerdierks A."/>
            <person name="Storesund J.E."/>
            <person name="Kallscheuer N."/>
            <person name="Luecker S."/>
            <person name="Lage O.M."/>
            <person name="Pohl T."/>
            <person name="Merkel B.J."/>
            <person name="Hornburger P."/>
            <person name="Mueller R.-W."/>
            <person name="Bruemmer F."/>
            <person name="Labrenz M."/>
            <person name="Spormann A.M."/>
            <person name="Op den Camp H."/>
            <person name="Overmann J."/>
            <person name="Amann R."/>
            <person name="Jetten M.S.M."/>
            <person name="Mascher T."/>
            <person name="Medema M.H."/>
            <person name="Devos D.P."/>
            <person name="Kaster A.-K."/>
            <person name="Ovreas L."/>
            <person name="Rohde M."/>
            <person name="Galperin M.Y."/>
            <person name="Jogler C."/>
        </authorList>
    </citation>
    <scope>NUCLEOTIDE SEQUENCE [LARGE SCALE GENOMIC DNA]</scope>
    <source>
        <strain evidence="2 3">V144</strain>
    </source>
</reference>
<dbReference type="RefSeq" id="WP_144986661.1">
    <property type="nucleotide sequence ID" value="NZ_CP037920.1"/>
</dbReference>
<sequence>MNELIEILVWPVTVIIVVVILRQPLGKLVQTTKKLKYKDLEVSFRESIQKIQAEAQEVSLDAPPPERKLESIEIDLYELASISPTAAVVEAWKSIETAAKALIQAKGHRLNYDVSTPYKLIQDTLDQQDLMDERHCKIFNDLRLLRNKIVHAEGYTFTEDQAKQYLDLSIRLRNYLNDLSDNVETSD</sequence>
<evidence type="ECO:0000256" key="1">
    <source>
        <dbReference type="SAM" id="Phobius"/>
    </source>
</evidence>
<dbReference type="Gene3D" id="1.20.120.330">
    <property type="entry name" value="Nucleotidyltransferases domain 2"/>
    <property type="match status" value="1"/>
</dbReference>